<sequence length="105" mass="12943">MERSMLNVRLKDRKRLTEIRHITKVANVSNKIRRLKWRWIGHTLRSKKTKWTYDTTVWYPRDGKRSRGRPVKRWDDDLPKEWRSASLGRVRWHKMEEAYVRGQPD</sequence>
<name>A0A0L7LQA3_OPEBR</name>
<reference evidence="1 2" key="1">
    <citation type="journal article" date="2015" name="Genome Biol. Evol.">
        <title>The genome of winter moth (Operophtera brumata) provides a genomic perspective on sexual dimorphism and phenology.</title>
        <authorList>
            <person name="Derks M.F."/>
            <person name="Smit S."/>
            <person name="Salis L."/>
            <person name="Schijlen E."/>
            <person name="Bossers A."/>
            <person name="Mateman C."/>
            <person name="Pijl A.S."/>
            <person name="de Ridder D."/>
            <person name="Groenen M.A."/>
            <person name="Visser M.E."/>
            <person name="Megens H.J."/>
        </authorList>
    </citation>
    <scope>NUCLEOTIDE SEQUENCE [LARGE SCALE GENOMIC DNA]</scope>
    <source>
        <strain evidence="1">WM2013NL</strain>
        <tissue evidence="1">Head and thorax</tissue>
    </source>
</reference>
<dbReference type="EMBL" id="JTDY01000331">
    <property type="protein sequence ID" value="KOB77663.1"/>
    <property type="molecule type" value="Genomic_DNA"/>
</dbReference>
<keyword evidence="1" id="KW-0540">Nuclease</keyword>
<comment type="caution">
    <text evidence="1">The sequence shown here is derived from an EMBL/GenBank/DDBJ whole genome shotgun (WGS) entry which is preliminary data.</text>
</comment>
<dbReference type="Proteomes" id="UP000037510">
    <property type="component" value="Unassembled WGS sequence"/>
</dbReference>
<dbReference type="GO" id="GO:0003964">
    <property type="term" value="F:RNA-directed DNA polymerase activity"/>
    <property type="evidence" value="ECO:0007669"/>
    <property type="project" value="UniProtKB-KW"/>
</dbReference>
<dbReference type="GO" id="GO:0004519">
    <property type="term" value="F:endonuclease activity"/>
    <property type="evidence" value="ECO:0007669"/>
    <property type="project" value="UniProtKB-KW"/>
</dbReference>
<keyword evidence="2" id="KW-1185">Reference proteome</keyword>
<dbReference type="AlphaFoldDB" id="A0A0L7LQA3"/>
<keyword evidence="1" id="KW-0808">Transferase</keyword>
<protein>
    <submittedName>
        <fullName evidence="1">Endonuclease-reverse transcriptase</fullName>
    </submittedName>
</protein>
<evidence type="ECO:0000313" key="2">
    <source>
        <dbReference type="Proteomes" id="UP000037510"/>
    </source>
</evidence>
<keyword evidence="1" id="KW-0548">Nucleotidyltransferase</keyword>
<gene>
    <name evidence="1" type="ORF">OBRU01_02818</name>
</gene>
<keyword evidence="1" id="KW-0378">Hydrolase</keyword>
<proteinExistence type="predicted"/>
<accession>A0A0L7LQA3</accession>
<keyword evidence="1" id="KW-0695">RNA-directed DNA polymerase</keyword>
<organism evidence="1 2">
    <name type="scientific">Operophtera brumata</name>
    <name type="common">Winter moth</name>
    <name type="synonym">Phalaena brumata</name>
    <dbReference type="NCBI Taxonomy" id="104452"/>
    <lineage>
        <taxon>Eukaryota</taxon>
        <taxon>Metazoa</taxon>
        <taxon>Ecdysozoa</taxon>
        <taxon>Arthropoda</taxon>
        <taxon>Hexapoda</taxon>
        <taxon>Insecta</taxon>
        <taxon>Pterygota</taxon>
        <taxon>Neoptera</taxon>
        <taxon>Endopterygota</taxon>
        <taxon>Lepidoptera</taxon>
        <taxon>Glossata</taxon>
        <taxon>Ditrysia</taxon>
        <taxon>Geometroidea</taxon>
        <taxon>Geometridae</taxon>
        <taxon>Larentiinae</taxon>
        <taxon>Operophtera</taxon>
    </lineage>
</organism>
<evidence type="ECO:0000313" key="1">
    <source>
        <dbReference type="EMBL" id="KOB77663.1"/>
    </source>
</evidence>
<keyword evidence="1" id="KW-0255">Endonuclease</keyword>